<proteinExistence type="predicted"/>
<protein>
    <recommendedName>
        <fullName evidence="4">Serine protease</fullName>
    </recommendedName>
</protein>
<evidence type="ECO:0008006" key="4">
    <source>
        <dbReference type="Google" id="ProtNLM"/>
    </source>
</evidence>
<feature type="coiled-coil region" evidence="1">
    <location>
        <begin position="662"/>
        <end position="704"/>
    </location>
</feature>
<dbReference type="EMBL" id="CP036289">
    <property type="protein sequence ID" value="QDU73700.1"/>
    <property type="molecule type" value="Genomic_DNA"/>
</dbReference>
<dbReference type="AlphaFoldDB" id="A0A518C3A3"/>
<dbReference type="Proteomes" id="UP000318626">
    <property type="component" value="Chromosome"/>
</dbReference>
<organism evidence="2 3">
    <name type="scientific">Bremerella volcania</name>
    <dbReference type="NCBI Taxonomy" id="2527984"/>
    <lineage>
        <taxon>Bacteria</taxon>
        <taxon>Pseudomonadati</taxon>
        <taxon>Planctomycetota</taxon>
        <taxon>Planctomycetia</taxon>
        <taxon>Pirellulales</taxon>
        <taxon>Pirellulaceae</taxon>
        <taxon>Bremerella</taxon>
    </lineage>
</organism>
<dbReference type="KEGG" id="bvo:Pan97_06980"/>
<accession>A0A518C3A3</accession>
<dbReference type="Gene3D" id="2.60.120.380">
    <property type="match status" value="2"/>
</dbReference>
<sequence length="732" mass="78366">MYIKRVGAATCLRVLQLLFLAVIWPSIGSAQSVCLPAPRLLTTLPMGGQAGTTVDVTISGENLDDLGELRFSHPGITATAKVGEEGIPLPNQYSVTIAPDCPTGVHEARIMSRLGLSSSRVFSVGNLPEIIATESHNTLDTAIPLQVNSICNGQMKAKAIDYYTFEAKAGQRLVISSAAEGIDSKLKSVLIVADEDGNDLQVERRGGAIDFTPEADGKFVIKVHDLTYGGGPYYFYRLALEEIPADAAVPRPASTRNVNAFSWPPTNLATTAVLTEVEPNNASTKAQQITLPCDIEGSFFPAADVDTFEFTAKKGEVWWVEVASERLGLPTDPSITVHQVKKSGDQEEEVDVTQLSDIPSPVKVSSNGYSYDGPPYNAGSSDILGKVEIKEDGVYRLRLTDLFGGTRNDARNIYRLIIRKAQPDFAIVGWALHMNLRNGDRNALSKPIALRGGATMPIEVVVVRRDGFDGPIELGMENLPEGVTASGLTIPSGKCCGTLLVTAAENAPRGLTSASLFGRAEIDGKPVTRQGSYASMAWPVTNAWSEIPSPRLLADVPVSVGGSENTPLSVAPTEDKVWEVTAGQSLTIPLTLTRRCEFSGPTMSMKTFGEPFDKNGAFDVSLEEDSSEAVLDLAKLKPAPGLYTIAFYGSAVAKYSYNTAAVAEAELALEAVKKSAEQASEEEQQKAKAAVTAAEKRLQKVKKEAAPKDIVDIIVSKPIQIRVIPAIEVTSK</sequence>
<keyword evidence="1" id="KW-0175">Coiled coil</keyword>
<keyword evidence="3" id="KW-1185">Reference proteome</keyword>
<gene>
    <name evidence="2" type="ORF">Pan97_06980</name>
</gene>
<evidence type="ECO:0000313" key="2">
    <source>
        <dbReference type="EMBL" id="QDU73700.1"/>
    </source>
</evidence>
<dbReference type="RefSeq" id="WP_174819536.1">
    <property type="nucleotide sequence ID" value="NZ_CP036289.1"/>
</dbReference>
<evidence type="ECO:0000313" key="3">
    <source>
        <dbReference type="Proteomes" id="UP000318626"/>
    </source>
</evidence>
<name>A0A518C3A3_9BACT</name>
<evidence type="ECO:0000256" key="1">
    <source>
        <dbReference type="SAM" id="Coils"/>
    </source>
</evidence>
<reference evidence="3" key="1">
    <citation type="submission" date="2019-02" db="EMBL/GenBank/DDBJ databases">
        <title>Deep-cultivation of Planctomycetes and their phenomic and genomic characterization uncovers novel biology.</title>
        <authorList>
            <person name="Wiegand S."/>
            <person name="Jogler M."/>
            <person name="Boedeker C."/>
            <person name="Pinto D."/>
            <person name="Vollmers J."/>
            <person name="Rivas-Marin E."/>
            <person name="Kohn T."/>
            <person name="Peeters S.H."/>
            <person name="Heuer A."/>
            <person name="Rast P."/>
            <person name="Oberbeckmann S."/>
            <person name="Bunk B."/>
            <person name="Jeske O."/>
            <person name="Meyerdierks A."/>
            <person name="Storesund J.E."/>
            <person name="Kallscheuer N."/>
            <person name="Luecker S."/>
            <person name="Lage O.M."/>
            <person name="Pohl T."/>
            <person name="Merkel B.J."/>
            <person name="Hornburger P."/>
            <person name="Mueller R.-W."/>
            <person name="Bruemmer F."/>
            <person name="Labrenz M."/>
            <person name="Spormann A.M."/>
            <person name="Op den Camp H."/>
            <person name="Overmann J."/>
            <person name="Amann R."/>
            <person name="Jetten M.S.M."/>
            <person name="Mascher T."/>
            <person name="Medema M.H."/>
            <person name="Devos D.P."/>
            <person name="Kaster A.-K."/>
            <person name="Ovreas L."/>
            <person name="Rohde M."/>
            <person name="Galperin M.Y."/>
            <person name="Jogler C."/>
        </authorList>
    </citation>
    <scope>NUCLEOTIDE SEQUENCE [LARGE SCALE GENOMIC DNA]</scope>
    <source>
        <strain evidence="3">Pan97</strain>
    </source>
</reference>